<dbReference type="Proteomes" id="UP000186096">
    <property type="component" value="Unassembled WGS sequence"/>
</dbReference>
<evidence type="ECO:0000256" key="7">
    <source>
        <dbReference type="ARBA" id="ARBA00023016"/>
    </source>
</evidence>
<evidence type="ECO:0000313" key="9">
    <source>
        <dbReference type="Proteomes" id="UP000186096"/>
    </source>
</evidence>
<dbReference type="Pfam" id="PF07927">
    <property type="entry name" value="HicA_toxin"/>
    <property type="match status" value="1"/>
</dbReference>
<dbReference type="GO" id="GO:0004519">
    <property type="term" value="F:endonuclease activity"/>
    <property type="evidence" value="ECO:0007669"/>
    <property type="project" value="UniProtKB-KW"/>
</dbReference>
<dbReference type="GO" id="GO:0016787">
    <property type="term" value="F:hydrolase activity"/>
    <property type="evidence" value="ECO:0007669"/>
    <property type="project" value="UniProtKB-KW"/>
</dbReference>
<keyword evidence="5" id="KW-0378">Hydrolase</keyword>
<proteinExistence type="inferred from homology"/>
<evidence type="ECO:0000256" key="5">
    <source>
        <dbReference type="ARBA" id="ARBA00022801"/>
    </source>
</evidence>
<evidence type="ECO:0000313" key="8">
    <source>
        <dbReference type="EMBL" id="SIQ69827.1"/>
    </source>
</evidence>
<dbReference type="RefSeq" id="WP_076433446.1">
    <property type="nucleotide sequence ID" value="NZ_FTNI01000003.1"/>
</dbReference>
<sequence>MSPRQFPVCSGTDVVRALEKCGFEVVATRGSHCKLRQFAEDETRTVIVPLHDTLAVGTLASIVRQAGRTSERLRDLL</sequence>
<organism evidence="8 9">
    <name type="scientific">Microbispora rosea</name>
    <dbReference type="NCBI Taxonomy" id="58117"/>
    <lineage>
        <taxon>Bacteria</taxon>
        <taxon>Bacillati</taxon>
        <taxon>Actinomycetota</taxon>
        <taxon>Actinomycetes</taxon>
        <taxon>Streptosporangiales</taxon>
        <taxon>Streptosporangiaceae</taxon>
        <taxon>Microbispora</taxon>
    </lineage>
</organism>
<dbReference type="InterPro" id="IPR038570">
    <property type="entry name" value="HicA_sf"/>
</dbReference>
<dbReference type="Gene3D" id="3.30.920.30">
    <property type="entry name" value="Hypothetical protein"/>
    <property type="match status" value="1"/>
</dbReference>
<evidence type="ECO:0000256" key="3">
    <source>
        <dbReference type="ARBA" id="ARBA00022722"/>
    </source>
</evidence>
<dbReference type="GO" id="GO:0003729">
    <property type="term" value="F:mRNA binding"/>
    <property type="evidence" value="ECO:0007669"/>
    <property type="project" value="InterPro"/>
</dbReference>
<evidence type="ECO:0000256" key="1">
    <source>
        <dbReference type="ARBA" id="ARBA00006620"/>
    </source>
</evidence>
<evidence type="ECO:0000256" key="2">
    <source>
        <dbReference type="ARBA" id="ARBA00022649"/>
    </source>
</evidence>
<dbReference type="OrthoDB" id="9811409at2"/>
<name>A0A1N6UW64_9ACTN</name>
<gene>
    <name evidence="8" type="ORF">SAMN05421833_103178</name>
</gene>
<keyword evidence="2" id="KW-1277">Toxin-antitoxin system</keyword>
<evidence type="ECO:0000256" key="6">
    <source>
        <dbReference type="ARBA" id="ARBA00022884"/>
    </source>
</evidence>
<reference evidence="9" key="1">
    <citation type="submission" date="2017-01" db="EMBL/GenBank/DDBJ databases">
        <authorList>
            <person name="Varghese N."/>
            <person name="Submissions S."/>
        </authorList>
    </citation>
    <scope>NUCLEOTIDE SEQUENCE [LARGE SCALE GENOMIC DNA]</scope>
    <source>
        <strain evidence="9">ATCC 12950</strain>
    </source>
</reference>
<dbReference type="AlphaFoldDB" id="A0A1N6UW64"/>
<keyword evidence="6" id="KW-0694">RNA-binding</keyword>
<protein>
    <submittedName>
        <fullName evidence="8">Predicted RNA binding protein YcfA, dsRBD-like fold, HicA-like mRNA interferase family</fullName>
    </submittedName>
</protein>
<accession>A0A1N6UW64</accession>
<dbReference type="EMBL" id="FTNI01000003">
    <property type="protein sequence ID" value="SIQ69827.1"/>
    <property type="molecule type" value="Genomic_DNA"/>
</dbReference>
<keyword evidence="7" id="KW-0346">Stress response</keyword>
<dbReference type="InterPro" id="IPR012933">
    <property type="entry name" value="HicA_mRNA_interferase"/>
</dbReference>
<comment type="similarity">
    <text evidence="1">Belongs to the HicA mRNA interferase family.</text>
</comment>
<dbReference type="STRING" id="58117.SAMN05421833_103178"/>
<keyword evidence="3" id="KW-0540">Nuclease</keyword>
<keyword evidence="4" id="KW-0255">Endonuclease</keyword>
<dbReference type="SUPFAM" id="SSF54786">
    <property type="entry name" value="YcfA/nrd intein domain"/>
    <property type="match status" value="1"/>
</dbReference>
<evidence type="ECO:0000256" key="4">
    <source>
        <dbReference type="ARBA" id="ARBA00022759"/>
    </source>
</evidence>
<keyword evidence="9" id="KW-1185">Reference proteome</keyword>